<evidence type="ECO:0000313" key="7">
    <source>
        <dbReference type="EMBL" id="SEO43978.1"/>
    </source>
</evidence>
<protein>
    <submittedName>
        <fullName evidence="7">Molybdopterin oxidoreductase Fe4S4 domain-containing protein</fullName>
    </submittedName>
</protein>
<evidence type="ECO:0000256" key="5">
    <source>
        <dbReference type="ARBA" id="ARBA00023014"/>
    </source>
</evidence>
<evidence type="ECO:0000256" key="1">
    <source>
        <dbReference type="ARBA" id="ARBA00022485"/>
    </source>
</evidence>
<dbReference type="GO" id="GO:0046872">
    <property type="term" value="F:metal ion binding"/>
    <property type="evidence" value="ECO:0007669"/>
    <property type="project" value="UniProtKB-KW"/>
</dbReference>
<dbReference type="SMART" id="SM00926">
    <property type="entry name" value="Molybdop_Fe4S4"/>
    <property type="match status" value="1"/>
</dbReference>
<feature type="domain" description="4Fe-4S Mo/W bis-MGD-type" evidence="6">
    <location>
        <begin position="16"/>
        <end position="71"/>
    </location>
</feature>
<dbReference type="PROSITE" id="PS51669">
    <property type="entry name" value="4FE4S_MOW_BIS_MGD"/>
    <property type="match status" value="1"/>
</dbReference>
<organism evidence="7 8">
    <name type="scientific">Denitrobacterium detoxificans</name>
    <dbReference type="NCBI Taxonomy" id="79604"/>
    <lineage>
        <taxon>Bacteria</taxon>
        <taxon>Bacillati</taxon>
        <taxon>Actinomycetota</taxon>
        <taxon>Coriobacteriia</taxon>
        <taxon>Eggerthellales</taxon>
        <taxon>Eggerthellaceae</taxon>
        <taxon>Denitrobacterium</taxon>
    </lineage>
</organism>
<evidence type="ECO:0000256" key="4">
    <source>
        <dbReference type="ARBA" id="ARBA00023004"/>
    </source>
</evidence>
<dbReference type="SUPFAM" id="SSF53706">
    <property type="entry name" value="Formate dehydrogenase/DMSO reductase, domains 1-3"/>
    <property type="match status" value="1"/>
</dbReference>
<accession>A0A1H8PQK7</accession>
<proteinExistence type="predicted"/>
<evidence type="ECO:0000256" key="3">
    <source>
        <dbReference type="ARBA" id="ARBA00023002"/>
    </source>
</evidence>
<dbReference type="Gene3D" id="2.20.25.90">
    <property type="entry name" value="ADC-like domains"/>
    <property type="match status" value="1"/>
</dbReference>
<dbReference type="InterPro" id="IPR006656">
    <property type="entry name" value="Mopterin_OxRdtase"/>
</dbReference>
<evidence type="ECO:0000259" key="6">
    <source>
        <dbReference type="PROSITE" id="PS51669"/>
    </source>
</evidence>
<dbReference type="Proteomes" id="UP000182975">
    <property type="component" value="Unassembled WGS sequence"/>
</dbReference>
<sequence>MEGVGLRTEEEREGNMEKHMVVCPYCGTGCKFNLLVENEKVVGAEPLMGLTNEGELCLKGWSGYDFINDTKILTPRLLHPMMRTSRSKPFQRVSWDTALDYVAEKLTAIKEKYGPDAIMTTGSSRGTGNESNLAMQRFARACLGTNNVDNCART</sequence>
<name>A0A1H8PQK7_9ACTN</name>
<dbReference type="InterPro" id="IPR006963">
    <property type="entry name" value="Mopterin_OxRdtase_4Fe-4S_dom"/>
</dbReference>
<keyword evidence="8" id="KW-1185">Reference proteome</keyword>
<evidence type="ECO:0000313" key="8">
    <source>
        <dbReference type="Proteomes" id="UP000182975"/>
    </source>
</evidence>
<dbReference type="STRING" id="79604.AAY81_00325"/>
<gene>
    <name evidence="7" type="ORF">SAMN02910314_00261</name>
</gene>
<dbReference type="Pfam" id="PF04879">
    <property type="entry name" value="Molybdop_Fe4S4"/>
    <property type="match status" value="1"/>
</dbReference>
<dbReference type="GO" id="GO:0051539">
    <property type="term" value="F:4 iron, 4 sulfur cluster binding"/>
    <property type="evidence" value="ECO:0007669"/>
    <property type="project" value="UniProtKB-KW"/>
</dbReference>
<keyword evidence="2" id="KW-0479">Metal-binding</keyword>
<dbReference type="InterPro" id="IPR050123">
    <property type="entry name" value="Prok_molybdopt-oxidoreductase"/>
</dbReference>
<dbReference type="Gene3D" id="3.40.50.740">
    <property type="match status" value="1"/>
</dbReference>
<dbReference type="EMBL" id="FOEC01000001">
    <property type="protein sequence ID" value="SEO43978.1"/>
    <property type="molecule type" value="Genomic_DNA"/>
</dbReference>
<keyword evidence="4" id="KW-0408">Iron</keyword>
<keyword evidence="5" id="KW-0411">Iron-sulfur</keyword>
<dbReference type="GO" id="GO:0003954">
    <property type="term" value="F:NADH dehydrogenase activity"/>
    <property type="evidence" value="ECO:0007669"/>
    <property type="project" value="TreeGrafter"/>
</dbReference>
<dbReference type="AlphaFoldDB" id="A0A1H8PQK7"/>
<dbReference type="PANTHER" id="PTHR43105:SF14">
    <property type="entry name" value="FORMATE DEHYDROGENASE H"/>
    <property type="match status" value="1"/>
</dbReference>
<keyword evidence="3" id="KW-0560">Oxidoreductase</keyword>
<dbReference type="GO" id="GO:0016020">
    <property type="term" value="C:membrane"/>
    <property type="evidence" value="ECO:0007669"/>
    <property type="project" value="TreeGrafter"/>
</dbReference>
<evidence type="ECO:0000256" key="2">
    <source>
        <dbReference type="ARBA" id="ARBA00022723"/>
    </source>
</evidence>
<reference evidence="8" key="1">
    <citation type="submission" date="2016-10" db="EMBL/GenBank/DDBJ databases">
        <authorList>
            <person name="Varghese N."/>
        </authorList>
    </citation>
    <scope>NUCLEOTIDE SEQUENCE [LARGE SCALE GENOMIC DNA]</scope>
    <source>
        <strain evidence="8">DSM 21843</strain>
    </source>
</reference>
<keyword evidence="1" id="KW-0004">4Fe-4S</keyword>
<dbReference type="GO" id="GO:0022904">
    <property type="term" value="P:respiratory electron transport chain"/>
    <property type="evidence" value="ECO:0007669"/>
    <property type="project" value="TreeGrafter"/>
</dbReference>
<dbReference type="PANTHER" id="PTHR43105">
    <property type="entry name" value="RESPIRATORY NITRATE REDUCTASE"/>
    <property type="match status" value="1"/>
</dbReference>
<dbReference type="Pfam" id="PF00384">
    <property type="entry name" value="Molybdopterin"/>
    <property type="match status" value="1"/>
</dbReference>